<keyword evidence="6" id="KW-0175">Coiled coil</keyword>
<feature type="non-terminal residue" evidence="8">
    <location>
        <position position="360"/>
    </location>
</feature>
<comment type="cofactor">
    <cofactor evidence="1">
        <name>pyridoxal 5'-phosphate</name>
        <dbReference type="ChEBI" id="CHEBI:597326"/>
    </cofactor>
</comment>
<feature type="non-terminal residue" evidence="8">
    <location>
        <position position="1"/>
    </location>
</feature>
<evidence type="ECO:0000259" key="7">
    <source>
        <dbReference type="Pfam" id="PF00155"/>
    </source>
</evidence>
<evidence type="ECO:0000256" key="6">
    <source>
        <dbReference type="SAM" id="Coils"/>
    </source>
</evidence>
<comment type="similarity">
    <text evidence="2">Belongs to the class-I pyridoxal-phosphate-dependent aminotransferase family.</text>
</comment>
<evidence type="ECO:0000256" key="5">
    <source>
        <dbReference type="ARBA" id="ARBA00022898"/>
    </source>
</evidence>
<sequence>SNVNLVEISLSARRSGGGGEVSSSARTSVDVVPSFKVMDMVARANELDEKGESICHLEVGQPVQAAPPQVLEAAKNALVEDRLGYTSALGISELRKFDPSRIVVVTGSSAGFLLVFTAAFDPGDVVAIPTTCYPCYRNILGALGVGTANLPLNEEFKITAKELMEEVERRREEGEERIKGLILSSPGNPTGACLNKEEIYELCEVCEREGIRFISDEIYHGIVYGSLKNNEATALGCESGRRSAIVINSFSKYQCMTGWRLGWCVLPAGDPGLADAINRLAQNVYINAPSLSQRAALALFDDEEVTKELDARVEEYGKSREVVLRTLQELGLDGKGRVAPAEGAFYVYVDLGEDARGDAP</sequence>
<evidence type="ECO:0000256" key="2">
    <source>
        <dbReference type="ARBA" id="ARBA00007441"/>
    </source>
</evidence>
<dbReference type="GO" id="GO:0006520">
    <property type="term" value="P:amino acid metabolic process"/>
    <property type="evidence" value="ECO:0007669"/>
    <property type="project" value="InterPro"/>
</dbReference>
<keyword evidence="9" id="KW-1185">Reference proteome</keyword>
<dbReference type="Gene3D" id="3.40.640.10">
    <property type="entry name" value="Type I PLP-dependent aspartate aminotransferase-like (Major domain)"/>
    <property type="match status" value="1"/>
</dbReference>
<feature type="domain" description="Aminotransferase class I/classII large" evidence="7">
    <location>
        <begin position="91"/>
        <end position="353"/>
    </location>
</feature>
<keyword evidence="5" id="KW-0663">Pyridoxal phosphate</keyword>
<proteinExistence type="inferred from homology"/>
<evidence type="ECO:0000256" key="1">
    <source>
        <dbReference type="ARBA" id="ARBA00001933"/>
    </source>
</evidence>
<comment type="caution">
    <text evidence="8">The sequence shown here is derived from an EMBL/GenBank/DDBJ whole genome shotgun (WGS) entry which is preliminary data.</text>
</comment>
<dbReference type="PANTHER" id="PTHR46383">
    <property type="entry name" value="ASPARTATE AMINOTRANSFERASE"/>
    <property type="match status" value="1"/>
</dbReference>
<dbReference type="GO" id="GO:0008483">
    <property type="term" value="F:transaminase activity"/>
    <property type="evidence" value="ECO:0007669"/>
    <property type="project" value="UniProtKB-KW"/>
</dbReference>
<dbReference type="GO" id="GO:0030170">
    <property type="term" value="F:pyridoxal phosphate binding"/>
    <property type="evidence" value="ECO:0007669"/>
    <property type="project" value="InterPro"/>
</dbReference>
<dbReference type="InterPro" id="IPR015421">
    <property type="entry name" value="PyrdxlP-dep_Trfase_major"/>
</dbReference>
<keyword evidence="3" id="KW-0032">Aminotransferase</keyword>
<dbReference type="InterPro" id="IPR050596">
    <property type="entry name" value="AspAT/PAT-like"/>
</dbReference>
<organism evidence="8 9">
    <name type="scientific">Triparma retinervis</name>
    <dbReference type="NCBI Taxonomy" id="2557542"/>
    <lineage>
        <taxon>Eukaryota</taxon>
        <taxon>Sar</taxon>
        <taxon>Stramenopiles</taxon>
        <taxon>Ochrophyta</taxon>
        <taxon>Bolidophyceae</taxon>
        <taxon>Parmales</taxon>
        <taxon>Triparmaceae</taxon>
        <taxon>Triparma</taxon>
    </lineage>
</organism>
<reference evidence="8" key="1">
    <citation type="submission" date="2022-07" db="EMBL/GenBank/DDBJ databases">
        <title>Genome analysis of Parmales, a sister group of diatoms, reveals the evolutionary specialization of diatoms from phago-mixotrophs to photoautotrophs.</title>
        <authorList>
            <person name="Ban H."/>
            <person name="Sato S."/>
            <person name="Yoshikawa S."/>
            <person name="Kazumasa Y."/>
            <person name="Nakamura Y."/>
            <person name="Ichinomiya M."/>
            <person name="Saitoh K."/>
            <person name="Sato N."/>
            <person name="Blanc-Mathieu R."/>
            <person name="Endo H."/>
            <person name="Kuwata A."/>
            <person name="Ogata H."/>
        </authorList>
    </citation>
    <scope>NUCLEOTIDE SEQUENCE</scope>
</reference>
<dbReference type="Proteomes" id="UP001165082">
    <property type="component" value="Unassembled WGS sequence"/>
</dbReference>
<dbReference type="AlphaFoldDB" id="A0A9W6Z6J0"/>
<dbReference type="Pfam" id="PF00155">
    <property type="entry name" value="Aminotran_1_2"/>
    <property type="match status" value="1"/>
</dbReference>
<protein>
    <recommendedName>
        <fullName evidence="7">Aminotransferase class I/classII large domain-containing protein</fullName>
    </recommendedName>
</protein>
<dbReference type="InterPro" id="IPR004839">
    <property type="entry name" value="Aminotransferase_I/II_large"/>
</dbReference>
<evidence type="ECO:0000256" key="3">
    <source>
        <dbReference type="ARBA" id="ARBA00022576"/>
    </source>
</evidence>
<accession>A0A9W6Z6J0</accession>
<feature type="coiled-coil region" evidence="6">
    <location>
        <begin position="153"/>
        <end position="184"/>
    </location>
</feature>
<dbReference type="CDD" id="cd00609">
    <property type="entry name" value="AAT_like"/>
    <property type="match status" value="1"/>
</dbReference>
<evidence type="ECO:0000313" key="8">
    <source>
        <dbReference type="EMBL" id="GMH46571.1"/>
    </source>
</evidence>
<dbReference type="OrthoDB" id="7042322at2759"/>
<keyword evidence="4" id="KW-0808">Transferase</keyword>
<dbReference type="SUPFAM" id="SSF53383">
    <property type="entry name" value="PLP-dependent transferases"/>
    <property type="match status" value="1"/>
</dbReference>
<dbReference type="PANTHER" id="PTHR46383:SF2">
    <property type="entry name" value="AMINOTRANSFERASE"/>
    <property type="match status" value="1"/>
</dbReference>
<dbReference type="InterPro" id="IPR015424">
    <property type="entry name" value="PyrdxlP-dep_Trfase"/>
</dbReference>
<evidence type="ECO:0000313" key="9">
    <source>
        <dbReference type="Proteomes" id="UP001165082"/>
    </source>
</evidence>
<evidence type="ECO:0000256" key="4">
    <source>
        <dbReference type="ARBA" id="ARBA00022679"/>
    </source>
</evidence>
<name>A0A9W6Z6J0_9STRA</name>
<dbReference type="EMBL" id="BRXZ01001796">
    <property type="protein sequence ID" value="GMH46571.1"/>
    <property type="molecule type" value="Genomic_DNA"/>
</dbReference>
<gene>
    <name evidence="8" type="ORF">TrRE_jg13556</name>
</gene>